<dbReference type="EMBL" id="JAVDUP010000001">
    <property type="protein sequence ID" value="MDR6899081.1"/>
    <property type="molecule type" value="Genomic_DNA"/>
</dbReference>
<sequence>MLRQTLSIARNNPAFYVIFVLCSVGASIFDEYSGKSATAGVTFFLSSMLAMNVQSSVLRNLNFTAAAKAGKLPIGGYMLRSLALTLLAFLVMLPVLVFLLSSDGAGKTYFGLWTMLAFLVVFTIIFSLAGTWLPAKLHGTNTSIGEALRRGLARFPSTASLVFLGLAVPLVAAVIALVLATDVGSADLIVNGRLNIPAVAISLGSNLLQAIGWTYVSVVLVRRYMEAEHIEPPPGTELLTALT</sequence>
<keyword evidence="1" id="KW-1133">Transmembrane helix</keyword>
<feature type="transmembrane region" description="Helical" evidence="1">
    <location>
        <begin position="155"/>
        <end position="179"/>
    </location>
</feature>
<evidence type="ECO:0000313" key="3">
    <source>
        <dbReference type="Proteomes" id="UP001250791"/>
    </source>
</evidence>
<gene>
    <name evidence="2" type="ORF">J2W52_000669</name>
</gene>
<accession>A0ABU1SJC2</accession>
<feature type="transmembrane region" description="Helical" evidence="1">
    <location>
        <begin position="199"/>
        <end position="221"/>
    </location>
</feature>
<protein>
    <submittedName>
        <fullName evidence="2">Membrane channel-forming protein YqfA (Hemolysin III family)</fullName>
    </submittedName>
</protein>
<feature type="transmembrane region" description="Helical" evidence="1">
    <location>
        <begin position="12"/>
        <end position="29"/>
    </location>
</feature>
<keyword evidence="3" id="KW-1185">Reference proteome</keyword>
<evidence type="ECO:0000256" key="1">
    <source>
        <dbReference type="SAM" id="Phobius"/>
    </source>
</evidence>
<feature type="transmembrane region" description="Helical" evidence="1">
    <location>
        <begin position="112"/>
        <end position="135"/>
    </location>
</feature>
<keyword evidence="1" id="KW-0472">Membrane</keyword>
<feature type="transmembrane region" description="Helical" evidence="1">
    <location>
        <begin position="41"/>
        <end position="61"/>
    </location>
</feature>
<comment type="caution">
    <text evidence="2">The sequence shown here is derived from an EMBL/GenBank/DDBJ whole genome shotgun (WGS) entry which is preliminary data.</text>
</comment>
<keyword evidence="1" id="KW-0812">Transmembrane</keyword>
<feature type="transmembrane region" description="Helical" evidence="1">
    <location>
        <begin position="82"/>
        <end position="100"/>
    </location>
</feature>
<dbReference type="Proteomes" id="UP001250791">
    <property type="component" value="Unassembled WGS sequence"/>
</dbReference>
<dbReference type="RefSeq" id="WP_310228874.1">
    <property type="nucleotide sequence ID" value="NZ_JAVDUP010000001.1"/>
</dbReference>
<proteinExistence type="predicted"/>
<reference evidence="2 3" key="1">
    <citation type="submission" date="2023-07" db="EMBL/GenBank/DDBJ databases">
        <title>Sorghum-associated microbial communities from plants grown in Nebraska, USA.</title>
        <authorList>
            <person name="Schachtman D."/>
        </authorList>
    </citation>
    <scope>NUCLEOTIDE SEQUENCE [LARGE SCALE GENOMIC DNA]</scope>
    <source>
        <strain evidence="2 3">3199</strain>
    </source>
</reference>
<evidence type="ECO:0000313" key="2">
    <source>
        <dbReference type="EMBL" id="MDR6899081.1"/>
    </source>
</evidence>
<organism evidence="2 3">
    <name type="scientific">Rhizobium miluonense</name>
    <dbReference type="NCBI Taxonomy" id="411945"/>
    <lineage>
        <taxon>Bacteria</taxon>
        <taxon>Pseudomonadati</taxon>
        <taxon>Pseudomonadota</taxon>
        <taxon>Alphaproteobacteria</taxon>
        <taxon>Hyphomicrobiales</taxon>
        <taxon>Rhizobiaceae</taxon>
        <taxon>Rhizobium/Agrobacterium group</taxon>
        <taxon>Rhizobium</taxon>
    </lineage>
</organism>
<name>A0ABU1SJC2_9HYPH</name>